<dbReference type="InterPro" id="IPR016181">
    <property type="entry name" value="Acyl_CoA_acyltransferase"/>
</dbReference>
<protein>
    <recommendedName>
        <fullName evidence="1">N-acetyltransferase domain-containing protein</fullName>
    </recommendedName>
</protein>
<sequence length="176" mass="20021">MRTERLLLRQWKEADREPFAALNCDADVMRYFPRLITPEQSNGFIDAQTDHIATHGWGAWAVERIDSAEFIGFVGFSHPASWHPCAGEIDIGWRLDKRHWGQGYATEAASFALKTGFNSLGFKELVSFTSECNLPSIAVMIKIGMREDLQGFEHPRIDVSSQLRRHVIYRLARAAL</sequence>
<feature type="domain" description="N-acetyltransferase" evidence="1">
    <location>
        <begin position="6"/>
        <end position="174"/>
    </location>
</feature>
<dbReference type="OrthoDB" id="9801656at2"/>
<keyword evidence="3" id="KW-1185">Reference proteome</keyword>
<gene>
    <name evidence="2" type="ORF">IMCC3135_20285</name>
</gene>
<dbReference type="GO" id="GO:0016747">
    <property type="term" value="F:acyltransferase activity, transferring groups other than amino-acyl groups"/>
    <property type="evidence" value="ECO:0007669"/>
    <property type="project" value="InterPro"/>
</dbReference>
<organism evidence="2 3">
    <name type="scientific">Granulosicoccus antarcticus IMCC3135</name>
    <dbReference type="NCBI Taxonomy" id="1192854"/>
    <lineage>
        <taxon>Bacteria</taxon>
        <taxon>Pseudomonadati</taxon>
        <taxon>Pseudomonadota</taxon>
        <taxon>Gammaproteobacteria</taxon>
        <taxon>Chromatiales</taxon>
        <taxon>Granulosicoccaceae</taxon>
        <taxon>Granulosicoccus</taxon>
    </lineage>
</organism>
<dbReference type="Pfam" id="PF13302">
    <property type="entry name" value="Acetyltransf_3"/>
    <property type="match status" value="1"/>
</dbReference>
<dbReference type="EMBL" id="CP018632">
    <property type="protein sequence ID" value="ASJ74135.1"/>
    <property type="molecule type" value="Genomic_DNA"/>
</dbReference>
<dbReference type="AlphaFoldDB" id="A0A2Z2NUG1"/>
<proteinExistence type="predicted"/>
<evidence type="ECO:0000313" key="2">
    <source>
        <dbReference type="EMBL" id="ASJ74135.1"/>
    </source>
</evidence>
<evidence type="ECO:0000259" key="1">
    <source>
        <dbReference type="PROSITE" id="PS51186"/>
    </source>
</evidence>
<dbReference type="SUPFAM" id="SSF55729">
    <property type="entry name" value="Acyl-CoA N-acyltransferases (Nat)"/>
    <property type="match status" value="1"/>
</dbReference>
<dbReference type="PROSITE" id="PS51186">
    <property type="entry name" value="GNAT"/>
    <property type="match status" value="1"/>
</dbReference>
<reference evidence="2 3" key="1">
    <citation type="submission" date="2016-12" db="EMBL/GenBank/DDBJ databases">
        <authorList>
            <person name="Song W.-J."/>
            <person name="Kurnit D.M."/>
        </authorList>
    </citation>
    <scope>NUCLEOTIDE SEQUENCE [LARGE SCALE GENOMIC DNA]</scope>
    <source>
        <strain evidence="2 3">IMCC3135</strain>
    </source>
</reference>
<evidence type="ECO:0000313" key="3">
    <source>
        <dbReference type="Proteomes" id="UP000250079"/>
    </source>
</evidence>
<dbReference type="PANTHER" id="PTHR43792:SF1">
    <property type="entry name" value="N-ACETYLTRANSFERASE DOMAIN-CONTAINING PROTEIN"/>
    <property type="match status" value="1"/>
</dbReference>
<dbReference type="Proteomes" id="UP000250079">
    <property type="component" value="Chromosome"/>
</dbReference>
<dbReference type="PANTHER" id="PTHR43792">
    <property type="entry name" value="GNAT FAMILY, PUTATIVE (AFU_ORTHOLOGUE AFUA_3G00765)-RELATED-RELATED"/>
    <property type="match status" value="1"/>
</dbReference>
<dbReference type="InterPro" id="IPR000182">
    <property type="entry name" value="GNAT_dom"/>
</dbReference>
<dbReference type="KEGG" id="gai:IMCC3135_20285"/>
<dbReference type="InterPro" id="IPR051531">
    <property type="entry name" value="N-acetyltransferase"/>
</dbReference>
<accession>A0A2Z2NUG1</accession>
<name>A0A2Z2NUG1_9GAMM</name>
<dbReference type="Gene3D" id="3.40.630.30">
    <property type="match status" value="1"/>
</dbReference>
<dbReference type="RefSeq" id="WP_088919214.1">
    <property type="nucleotide sequence ID" value="NZ_CP018632.1"/>
</dbReference>